<dbReference type="GO" id="GO:0006508">
    <property type="term" value="P:proteolysis"/>
    <property type="evidence" value="ECO:0007669"/>
    <property type="project" value="UniProtKB-KW"/>
</dbReference>
<dbReference type="InterPro" id="IPR036950">
    <property type="entry name" value="PBP_transglycosylase"/>
</dbReference>
<dbReference type="GO" id="GO:0009252">
    <property type="term" value="P:peptidoglycan biosynthetic process"/>
    <property type="evidence" value="ECO:0007669"/>
    <property type="project" value="UniProtKB-KW"/>
</dbReference>
<evidence type="ECO:0000313" key="17">
    <source>
        <dbReference type="EMBL" id="AFZ49032.1"/>
    </source>
</evidence>
<keyword evidence="18" id="KW-1185">Reference proteome</keyword>
<keyword evidence="7" id="KW-0378">Hydrolase</keyword>
<comment type="catalytic activity">
    <reaction evidence="13">
        <text>[GlcNAc-(1-&gt;4)-Mur2Ac(oyl-L-Ala-gamma-D-Glu-L-Lys-D-Ala-D-Ala)](n)-di-trans,octa-cis-undecaprenyl diphosphate + beta-D-GlcNAc-(1-&gt;4)-Mur2Ac(oyl-L-Ala-gamma-D-Glu-L-Lys-D-Ala-D-Ala)-di-trans,octa-cis-undecaprenyl diphosphate = [GlcNAc-(1-&gt;4)-Mur2Ac(oyl-L-Ala-gamma-D-Glu-L-Lys-D-Ala-D-Ala)](n+1)-di-trans,octa-cis-undecaprenyl diphosphate + di-trans,octa-cis-undecaprenyl diphosphate + H(+)</text>
        <dbReference type="Rhea" id="RHEA:23708"/>
        <dbReference type="Rhea" id="RHEA-COMP:9602"/>
        <dbReference type="Rhea" id="RHEA-COMP:9603"/>
        <dbReference type="ChEBI" id="CHEBI:15378"/>
        <dbReference type="ChEBI" id="CHEBI:58405"/>
        <dbReference type="ChEBI" id="CHEBI:60033"/>
        <dbReference type="ChEBI" id="CHEBI:78435"/>
        <dbReference type="EC" id="2.4.99.28"/>
    </reaction>
</comment>
<dbReference type="GO" id="GO:0008955">
    <property type="term" value="F:peptidoglycan glycosyltransferase activity"/>
    <property type="evidence" value="ECO:0007669"/>
    <property type="project" value="UniProtKB-EC"/>
</dbReference>
<evidence type="ECO:0000256" key="1">
    <source>
        <dbReference type="ARBA" id="ARBA00007090"/>
    </source>
</evidence>
<feature type="domain" description="Glycosyl transferase family 51" evidence="16">
    <location>
        <begin position="83"/>
        <end position="259"/>
    </location>
</feature>
<feature type="domain" description="Penicillin-binding protein transpeptidase" evidence="15">
    <location>
        <begin position="350"/>
        <end position="617"/>
    </location>
</feature>
<dbReference type="Gene3D" id="1.10.3810.10">
    <property type="entry name" value="Biosynthetic peptidoglycan transglycosylase-like"/>
    <property type="match status" value="1"/>
</dbReference>
<dbReference type="STRING" id="13035.Dacsa_0224"/>
<keyword evidence="10" id="KW-0511">Multifunctional enzyme</keyword>
<reference evidence="17" key="1">
    <citation type="submission" date="2012-04" db="EMBL/GenBank/DDBJ databases">
        <title>Finished genome of Dactylococcopsis salina PCC 8305.</title>
        <authorList>
            <consortium name="US DOE Joint Genome Institute"/>
            <person name="Gugger M."/>
            <person name="Coursin T."/>
            <person name="Rippka R."/>
            <person name="Tandeau De Marsac N."/>
            <person name="Huntemann M."/>
            <person name="Wei C.-L."/>
            <person name="Han J."/>
            <person name="Detter J.C."/>
            <person name="Han C."/>
            <person name="Tapia R."/>
            <person name="Daligault H."/>
            <person name="Chen A."/>
            <person name="Krypides N."/>
            <person name="Mavromatis K."/>
            <person name="Markowitz V."/>
            <person name="Szeto E."/>
            <person name="Ivanova N."/>
            <person name="Ovchinnikova G."/>
            <person name="Pagani I."/>
            <person name="Pati A."/>
            <person name="Goodwin L."/>
            <person name="Peters L."/>
            <person name="Pitluck S."/>
            <person name="Woyke T."/>
            <person name="Kerfeld C."/>
        </authorList>
    </citation>
    <scope>NUCLEOTIDE SEQUENCE [LARGE SCALE GENOMIC DNA]</scope>
    <source>
        <strain evidence="17">PCC 8305</strain>
    </source>
</reference>
<evidence type="ECO:0000256" key="11">
    <source>
        <dbReference type="ARBA" id="ARBA00023316"/>
    </source>
</evidence>
<dbReference type="InterPro" id="IPR001460">
    <property type="entry name" value="PCN-bd_Tpept"/>
</dbReference>
<evidence type="ECO:0000313" key="18">
    <source>
        <dbReference type="Proteomes" id="UP000010482"/>
    </source>
</evidence>
<keyword evidence="9" id="KW-0573">Peptidoglycan synthesis</keyword>
<evidence type="ECO:0000256" key="4">
    <source>
        <dbReference type="ARBA" id="ARBA00022670"/>
    </source>
</evidence>
<sequence length="645" mass="70781">MSNTTVRQDESQDKPSLWQRTLQFTEGVGKSAIGTIICFGLLAGAVITGGLVGLALSFRNLPDVRVLEVYSPTETSYIYDVKGRLLTRLHGEANRDVVELEEVSPEVKQAVLAIEDSHFYQHQGVNPASVARALLVNWQSGEVVEGASTITMQLVKNVFLSPDRTFSRKLAEAVLALRVEQVFTKDEILEMYLNTIYWGHNNYGVETAAKSYFQKSADELTLAEATMIAGLIQAPEEYSPFIDYAETKRRQAVVLNRMEELGWITPQVADQTLQEPLLVGKPTAWQQSKLPAITSAVTAKLNERFGKEMVQEGGLRVQTTIDFFFQQMAEETVRDANQELRNRGLNSAQMAIVAVDPRTHFVKAMVGTVNYEASEFNRAIQSRRQPGSSFKPFVYYSAFASGKYTPESTIKDTPVSYRDGSGYYRPKNYGGGFSGTISMRKALMQSRNVPAVKLGQKVGLDNVIAVANKLGIESPLQPVASLPLGSIGVTPLEMAGAYATFANNGWHSDPTFIIRVTDSEGNVLLDNQPEPKLILDQWAVASLNSVLKGVVESGTGTAAQIGRPTAGKTGTTTSERDVWFVGYVPQLATAVWIGNDDYRSLGYGVTGGGFAAPVWRKFMNQALVGEPVQQFPSPSQYQRPQPQSN</sequence>
<feature type="transmembrane region" description="Helical" evidence="14">
    <location>
        <begin position="32"/>
        <end position="56"/>
    </location>
</feature>
<dbReference type="SUPFAM" id="SSF56601">
    <property type="entry name" value="beta-lactamase/transpeptidase-like"/>
    <property type="match status" value="1"/>
</dbReference>
<proteinExistence type="inferred from homology"/>
<dbReference type="PANTHER" id="PTHR32282:SF33">
    <property type="entry name" value="PEPTIDOGLYCAN GLYCOSYLTRANSFERASE"/>
    <property type="match status" value="1"/>
</dbReference>
<evidence type="ECO:0000256" key="8">
    <source>
        <dbReference type="ARBA" id="ARBA00022960"/>
    </source>
</evidence>
<evidence type="ECO:0000256" key="7">
    <source>
        <dbReference type="ARBA" id="ARBA00022801"/>
    </source>
</evidence>
<accession>K9YRC6</accession>
<evidence type="ECO:0000256" key="13">
    <source>
        <dbReference type="ARBA" id="ARBA00049902"/>
    </source>
</evidence>
<keyword evidence="11" id="KW-0961">Cell wall biogenesis/degradation</keyword>
<dbReference type="KEGG" id="dsl:Dacsa_0224"/>
<evidence type="ECO:0000256" key="12">
    <source>
        <dbReference type="ARBA" id="ARBA00034000"/>
    </source>
</evidence>
<evidence type="ECO:0000256" key="2">
    <source>
        <dbReference type="ARBA" id="ARBA00007739"/>
    </source>
</evidence>
<keyword evidence="5" id="KW-0328">Glycosyltransferase</keyword>
<dbReference type="OrthoDB" id="9766909at2"/>
<evidence type="ECO:0000256" key="9">
    <source>
        <dbReference type="ARBA" id="ARBA00022984"/>
    </source>
</evidence>
<dbReference type="Pfam" id="PF00905">
    <property type="entry name" value="Transpeptidase"/>
    <property type="match status" value="1"/>
</dbReference>
<dbReference type="AlphaFoldDB" id="K9YRC6"/>
<dbReference type="GO" id="GO:0071555">
    <property type="term" value="P:cell wall organization"/>
    <property type="evidence" value="ECO:0007669"/>
    <property type="project" value="UniProtKB-KW"/>
</dbReference>
<dbReference type="PANTHER" id="PTHR32282">
    <property type="entry name" value="BINDING PROTEIN TRANSPEPTIDASE, PUTATIVE-RELATED"/>
    <property type="match status" value="1"/>
</dbReference>
<dbReference type="GO" id="GO:0030288">
    <property type="term" value="C:outer membrane-bounded periplasmic space"/>
    <property type="evidence" value="ECO:0007669"/>
    <property type="project" value="TreeGrafter"/>
</dbReference>
<keyword evidence="3" id="KW-0121">Carboxypeptidase</keyword>
<dbReference type="InterPro" id="IPR001264">
    <property type="entry name" value="Glyco_trans_51"/>
</dbReference>
<dbReference type="RefSeq" id="WP_015228045.1">
    <property type="nucleotide sequence ID" value="NC_019780.1"/>
</dbReference>
<dbReference type="PATRIC" id="fig|13035.3.peg.259"/>
<keyword evidence="4" id="KW-0645">Protease</keyword>
<dbReference type="NCBIfam" id="TIGR02074">
    <property type="entry name" value="PBP_1a_fam"/>
    <property type="match status" value="1"/>
</dbReference>
<dbReference type="InterPro" id="IPR050396">
    <property type="entry name" value="Glycosyltr_51/Transpeptidase"/>
</dbReference>
<dbReference type="GO" id="GO:0009002">
    <property type="term" value="F:serine-type D-Ala-D-Ala carboxypeptidase activity"/>
    <property type="evidence" value="ECO:0007669"/>
    <property type="project" value="UniProtKB-EC"/>
</dbReference>
<dbReference type="EMBL" id="CP003944">
    <property type="protein sequence ID" value="AFZ49032.1"/>
    <property type="molecule type" value="Genomic_DNA"/>
</dbReference>
<dbReference type="GO" id="GO:0008658">
    <property type="term" value="F:penicillin binding"/>
    <property type="evidence" value="ECO:0007669"/>
    <property type="project" value="InterPro"/>
</dbReference>
<protein>
    <submittedName>
        <fullName evidence="17">Penicillin-binding protein, 1A family</fullName>
    </submittedName>
</protein>
<evidence type="ECO:0000256" key="5">
    <source>
        <dbReference type="ARBA" id="ARBA00022676"/>
    </source>
</evidence>
<dbReference type="Gene3D" id="3.40.710.10">
    <property type="entry name" value="DD-peptidase/beta-lactamase superfamily"/>
    <property type="match status" value="1"/>
</dbReference>
<keyword evidence="14" id="KW-0472">Membrane</keyword>
<evidence type="ECO:0000256" key="14">
    <source>
        <dbReference type="SAM" id="Phobius"/>
    </source>
</evidence>
<dbReference type="InterPro" id="IPR012338">
    <property type="entry name" value="Beta-lactam/transpept-like"/>
</dbReference>
<name>K9YRC6_DACS8</name>
<dbReference type="SUPFAM" id="SSF53955">
    <property type="entry name" value="Lysozyme-like"/>
    <property type="match status" value="1"/>
</dbReference>
<comment type="catalytic activity">
    <reaction evidence="12">
        <text>Preferential cleavage: (Ac)2-L-Lys-D-Ala-|-D-Ala. Also transpeptidation of peptidyl-alanyl moieties that are N-acyl substituents of D-alanine.</text>
        <dbReference type="EC" id="3.4.16.4"/>
    </reaction>
</comment>
<keyword evidence="8" id="KW-0133">Cell shape</keyword>
<dbReference type="FunFam" id="3.40.710.10:FF:000028">
    <property type="entry name" value="Penicillin-binding protein 1A"/>
    <property type="match status" value="1"/>
</dbReference>
<gene>
    <name evidence="17" type="ORF">Dacsa_0224</name>
</gene>
<dbReference type="FunFam" id="1.10.3810.10:FF:000001">
    <property type="entry name" value="Penicillin-binding protein 1A"/>
    <property type="match status" value="1"/>
</dbReference>
<dbReference type="Proteomes" id="UP000010482">
    <property type="component" value="Chromosome"/>
</dbReference>
<evidence type="ECO:0000259" key="16">
    <source>
        <dbReference type="Pfam" id="PF00912"/>
    </source>
</evidence>
<organism evidence="17 18">
    <name type="scientific">Dactylococcopsis salina (strain PCC 8305)</name>
    <name type="common">Myxobactron salinum</name>
    <dbReference type="NCBI Taxonomy" id="13035"/>
    <lineage>
        <taxon>Bacteria</taxon>
        <taxon>Bacillati</taxon>
        <taxon>Cyanobacteriota</taxon>
        <taxon>Cyanophyceae</taxon>
        <taxon>Nodosilineales</taxon>
        <taxon>Cymatolegaceae</taxon>
        <taxon>Dactylococcopsis</taxon>
    </lineage>
</organism>
<evidence type="ECO:0000259" key="15">
    <source>
        <dbReference type="Pfam" id="PF00905"/>
    </source>
</evidence>
<evidence type="ECO:0000256" key="3">
    <source>
        <dbReference type="ARBA" id="ARBA00022645"/>
    </source>
</evidence>
<evidence type="ECO:0000256" key="6">
    <source>
        <dbReference type="ARBA" id="ARBA00022679"/>
    </source>
</evidence>
<comment type="similarity">
    <text evidence="1">In the C-terminal section; belongs to the transpeptidase family.</text>
</comment>
<comment type="similarity">
    <text evidence="2">In the N-terminal section; belongs to the glycosyltransferase 51 family.</text>
</comment>
<dbReference type="GO" id="GO:0008360">
    <property type="term" value="P:regulation of cell shape"/>
    <property type="evidence" value="ECO:0007669"/>
    <property type="project" value="UniProtKB-KW"/>
</dbReference>
<keyword evidence="6" id="KW-0808">Transferase</keyword>
<dbReference type="eggNOG" id="COG0744">
    <property type="taxonomic scope" value="Bacteria"/>
</dbReference>
<keyword evidence="14" id="KW-1133">Transmembrane helix</keyword>
<keyword evidence="14" id="KW-0812">Transmembrane</keyword>
<evidence type="ECO:0000256" key="10">
    <source>
        <dbReference type="ARBA" id="ARBA00023268"/>
    </source>
</evidence>
<dbReference type="InterPro" id="IPR023346">
    <property type="entry name" value="Lysozyme-like_dom_sf"/>
</dbReference>
<dbReference type="HOGENOM" id="CLU_006354_2_7_3"/>
<dbReference type="Pfam" id="PF00912">
    <property type="entry name" value="Transgly"/>
    <property type="match status" value="1"/>
</dbReference>